<dbReference type="InterPro" id="IPR012340">
    <property type="entry name" value="NA-bd_OB-fold"/>
</dbReference>
<dbReference type="InterPro" id="IPR027417">
    <property type="entry name" value="P-loop_NTPase"/>
</dbReference>
<sequence>MLTYIQRLQTITQKDIDEVLENGDILYHSVAAKLKAMNALDHSMFLATEDLPTSFVVGNNIYSAHYFSSIYGKLKPEQDSAFETLDIDLHAQAFTMSSYNILLMGNYMMALASFSNGDIMFFDSHSRSESGLVDPNGCAILLHFKSLHIFMLFLSFLCTSLHLGESTIVELKPLTLQCCSSTQLHNVPSSNIHASSACRFQNDPACNYSSEYLMQSYNQPNKLFANTVKRKTKQDIHNMSVSSRAQKKKTRILNAEVKRRSRTNDLYKAKERKRDKQAKRSKRKRCTETQKQSCPKKARTKNFGLCQCCNDNSPAQKHHKFPRNTSLQQEAHSEDENVDLLEEHEHDTYKTGDTCSINEVNYSLCKQLFQQAVKDGPSFVCTACLQTWFRHSVVQLNKIKTSDISELVTKCCSGYISAYEKEWICRTCLKYIKKGQIPRLSIANKCQFPPKPPELQINHLEERLLSPRIPFMQIRELPRGGQLSIKGNVVNVPVDVNATITALPRPLSCTDTVPVKLKKRMCYKSAVYTQNIRPHKVVAALKWLLKHGDVFKELQVQFDPTWEEANNSWCETNTHEFPNQATASQQEGNEAQFESDDDDNFSEIDPNEAHTGNLDTMLTEAEYDHSKILTFAPGENRRPLSLFQDVDSEYLAFPTIFCGQRRFANSERSLPIHFSDICKWELRNIDRRVAQNVPNIFFKLKKMHMKQISDKVMLALRRCKTKGKQYTVREILHEHDTIVKLDDGYKIFKTLRNSPPYLEKRQKDLMARIRQLGCPTYFVSLSAADTRWIDLLRILGRFIDKREYTDDELENMDWTTKTRLVQSDPVTCVRFFDHRLQTFIHQVLKGNLHPIGCIKDFFVRIEFQQRGSPHAHIMFWIENAPIYGKSTHSEIVSFIDNFVSCSSSVKEESRPFLEMQQHKHSKTCRKKSRAVCRFGFPKPPMETTMVLEPLDTLQADVEVYKLDYETITKYLHQYKDGIDISFTQFLETLNLTYEQYILALRTSIKTPTVFLKRHPKDIRVNPYMKNLLEIYGANHDIQYITDPYACAVHIVAYMSKSQRGMSNLMAETCREARKGNTTLRQQVRTIGNKFLNAVEVSAQEAVYLLLQLPITRSSRSVVFINTSPASDRTFLLKSKTVLENMHPDDTDIEAGNIITRYINRPKLLQTWCLADFVSKLMITYPSHLTDPYDSDHEDDPTSVSSECLPTTNCIDITLSSGIKIRSCKRSKVIRFVNYNEKKDLENFSREKLMLYIPWRNEQIDLLGGHDTFTHHFNVMKDTIYDKMTEYEPNKAFSNEFLNQVALDEFEESQFDTIVPNINQMEAEDANEGSVECSQYSFYEPLSQNHKTYDVSVDIGLSPTTSQAQQVLANRIPDSEFLANLASLNTKQREFFTHVMQWISTKKEQLHAFLTGGAGVGKSILIKTLYQALHRHLCSTEGQNPEDCKILLCAPTGKAAYNIQGNTNHSAFQIDPNRGYHYKKLSAERLNTLQVKYRNLTVLIIDEISMVGSGQFMFINLRLQEILQNQLPFGGVHVITVGDLFQLRPVTDGWIFQNLKHGYGPLAPNLWQDLFKMHELTEIMRQKDDQSFAHLLNRLREGQQTKQDIQVLKQCTISPALTTYPSTAPHLYPTNQLVNNHNEAIFEQSTDTKVTVKAQDAVVGDFSLSSKEKIVEGISKSVNNTAGLMHELNIAVNVRYDTVANINVEDGIINGAGCIVKKMQYLDENSSIPSIIWVQFDDPKAGIATRSQYKSYYTQDIATTWTPIFAIKRTFYTSQLHIPIIRTQFPLRPASAKTIHKSQGDTLEQVVVHMGANTIAHAHYVALSRVTKLSGLHILQLNEFKIKVTPAVQDEMKRLQTEACLQLCCTPMYFIDDNKVKISFQNSRSFHKHFKDLVSDVNITASDIIAIAESRLGSTDSMQQFKIPGFNAFRNDQQISIPPLRPPHGQLVYVNFKFKVTNVRTYSTNHFECMTININNLDHLQFATLYKAPSCTWQDFVQHVDRSLKNHIDTNNPFIIIGDFNFHVQDNIKITKYTENTFNCKQIISKPTTLSQTTIDLMASIVIYILTTPVKHGNLYFFNAMMKDSTLLEEVYDKKQAASWSRKDVYIEDIPTAKKIRVKLWDNHADKIHKEQEGQTVLIENVEVDIYQDRRQLKTTDLTTVTIDEEVSEEHKSFEGEYEVMGIDEDENGCTIVLADDTELVVDCPLLEKQGVSVEEFTFMTPIKVRLTVKNGKLTEIIIPKL</sequence>
<feature type="region of interest" description="Disordered" evidence="2">
    <location>
        <begin position="258"/>
        <end position="291"/>
    </location>
</feature>
<evidence type="ECO:0000259" key="4">
    <source>
        <dbReference type="Pfam" id="PF14214"/>
    </source>
</evidence>
<comment type="catalytic activity">
    <reaction evidence="1">
        <text>ATP + H2O = ADP + phosphate + H(+)</text>
        <dbReference type="Rhea" id="RHEA:13065"/>
        <dbReference type="ChEBI" id="CHEBI:15377"/>
        <dbReference type="ChEBI" id="CHEBI:15378"/>
        <dbReference type="ChEBI" id="CHEBI:30616"/>
        <dbReference type="ChEBI" id="CHEBI:43474"/>
        <dbReference type="ChEBI" id="CHEBI:456216"/>
        <dbReference type="EC" id="5.6.2.3"/>
    </reaction>
</comment>
<keyword evidence="1" id="KW-0067">ATP-binding</keyword>
<evidence type="ECO:0000256" key="1">
    <source>
        <dbReference type="RuleBase" id="RU363044"/>
    </source>
</evidence>
<comment type="caution">
    <text evidence="6">The sequence shown here is derived from an EMBL/GenBank/DDBJ whole genome shotgun (WGS) entry which is preliminary data.</text>
</comment>
<dbReference type="Gene3D" id="3.40.50.300">
    <property type="entry name" value="P-loop containing nucleotide triphosphate hydrolases"/>
    <property type="match status" value="1"/>
</dbReference>
<dbReference type="GO" id="GO:0006310">
    <property type="term" value="P:DNA recombination"/>
    <property type="evidence" value="ECO:0007669"/>
    <property type="project" value="UniProtKB-KW"/>
</dbReference>
<dbReference type="Gene3D" id="3.60.10.10">
    <property type="entry name" value="Endonuclease/exonuclease/phosphatase"/>
    <property type="match status" value="1"/>
</dbReference>
<keyword evidence="1" id="KW-0547">Nucleotide-binding</keyword>
<protein>
    <recommendedName>
        <fullName evidence="1">ATP-dependent DNA helicase</fullName>
        <ecNumber evidence="1">5.6.2.3</ecNumber>
    </recommendedName>
</protein>
<dbReference type="SUPFAM" id="SSF52540">
    <property type="entry name" value="P-loop containing nucleoside triphosphate hydrolases"/>
    <property type="match status" value="2"/>
</dbReference>
<reference evidence="6" key="1">
    <citation type="submission" date="2021-10" db="EMBL/GenBank/DDBJ databases">
        <title>Tropical sea cucumber genome reveals ecological adaptation and Cuvierian tubules defense mechanism.</title>
        <authorList>
            <person name="Chen T."/>
        </authorList>
    </citation>
    <scope>NUCLEOTIDE SEQUENCE</scope>
    <source>
        <strain evidence="6">Nanhai2018</strain>
        <tissue evidence="6">Muscle</tissue>
    </source>
</reference>
<evidence type="ECO:0000259" key="5">
    <source>
        <dbReference type="Pfam" id="PF20209"/>
    </source>
</evidence>
<dbReference type="SUPFAM" id="SSF50249">
    <property type="entry name" value="Nucleic acid-binding proteins"/>
    <property type="match status" value="1"/>
</dbReference>
<evidence type="ECO:0000313" key="6">
    <source>
        <dbReference type="EMBL" id="KAJ8050495.1"/>
    </source>
</evidence>
<evidence type="ECO:0000259" key="3">
    <source>
        <dbReference type="Pfam" id="PF05970"/>
    </source>
</evidence>
<dbReference type="SUPFAM" id="SSF56219">
    <property type="entry name" value="DNase I-like"/>
    <property type="match status" value="1"/>
</dbReference>
<dbReference type="GO" id="GO:0000723">
    <property type="term" value="P:telomere maintenance"/>
    <property type="evidence" value="ECO:0007669"/>
    <property type="project" value="InterPro"/>
</dbReference>
<evidence type="ECO:0000256" key="2">
    <source>
        <dbReference type="SAM" id="MobiDB-lite"/>
    </source>
</evidence>
<keyword evidence="1" id="KW-0233">DNA recombination</keyword>
<feature type="domain" description="DUF6570" evidence="5">
    <location>
        <begin position="434"/>
        <end position="559"/>
    </location>
</feature>
<keyword evidence="1" id="KW-0234">DNA repair</keyword>
<feature type="compositionally biased region" description="Basic and acidic residues" evidence="2">
    <location>
        <begin position="258"/>
        <end position="274"/>
    </location>
</feature>
<keyword evidence="1" id="KW-0378">Hydrolase</keyword>
<dbReference type="PANTHER" id="PTHR47642">
    <property type="entry name" value="ATP-DEPENDENT DNA HELICASE"/>
    <property type="match status" value="1"/>
</dbReference>
<dbReference type="InterPro" id="IPR025476">
    <property type="entry name" value="Helitron_helicase-like"/>
</dbReference>
<dbReference type="GO" id="GO:0006281">
    <property type="term" value="P:DNA repair"/>
    <property type="evidence" value="ECO:0007669"/>
    <property type="project" value="UniProtKB-KW"/>
</dbReference>
<keyword evidence="1" id="KW-0227">DNA damage</keyword>
<feature type="region of interest" description="Disordered" evidence="2">
    <location>
        <begin position="582"/>
        <end position="611"/>
    </location>
</feature>
<dbReference type="InterPro" id="IPR051055">
    <property type="entry name" value="PIF1_helicase"/>
</dbReference>
<dbReference type="InterPro" id="IPR046700">
    <property type="entry name" value="DUF6570"/>
</dbReference>
<accession>A0A9Q1CTD4</accession>
<feature type="domain" description="Helitron helicase-like" evidence="4">
    <location>
        <begin position="728"/>
        <end position="874"/>
    </location>
</feature>
<organism evidence="6 7">
    <name type="scientific">Holothuria leucospilota</name>
    <name type="common">Black long sea cucumber</name>
    <name type="synonym">Mertensiothuria leucospilota</name>
    <dbReference type="NCBI Taxonomy" id="206669"/>
    <lineage>
        <taxon>Eukaryota</taxon>
        <taxon>Metazoa</taxon>
        <taxon>Echinodermata</taxon>
        <taxon>Eleutherozoa</taxon>
        <taxon>Echinozoa</taxon>
        <taxon>Holothuroidea</taxon>
        <taxon>Aspidochirotacea</taxon>
        <taxon>Aspidochirotida</taxon>
        <taxon>Holothuriidae</taxon>
        <taxon>Holothuria</taxon>
    </lineage>
</organism>
<dbReference type="Pfam" id="PF14214">
    <property type="entry name" value="Helitron_like_N"/>
    <property type="match status" value="1"/>
</dbReference>
<dbReference type="Proteomes" id="UP001152320">
    <property type="component" value="Chromosome 1"/>
</dbReference>
<comment type="cofactor">
    <cofactor evidence="1">
        <name>Mg(2+)</name>
        <dbReference type="ChEBI" id="CHEBI:18420"/>
    </cofactor>
</comment>
<dbReference type="Gene3D" id="3.90.70.120">
    <property type="match status" value="1"/>
</dbReference>
<feature type="compositionally biased region" description="Basic residues" evidence="2">
    <location>
        <begin position="275"/>
        <end position="285"/>
    </location>
</feature>
<dbReference type="InterPro" id="IPR010285">
    <property type="entry name" value="DNA_helicase_pif1-like_DEAD"/>
</dbReference>
<dbReference type="InterPro" id="IPR036691">
    <property type="entry name" value="Endo/exonu/phosph_ase_sf"/>
</dbReference>
<dbReference type="EMBL" id="JAIZAY010000001">
    <property type="protein sequence ID" value="KAJ8050495.1"/>
    <property type="molecule type" value="Genomic_DNA"/>
</dbReference>
<dbReference type="EC" id="5.6.2.3" evidence="1"/>
<dbReference type="GO" id="GO:0043139">
    <property type="term" value="F:5'-3' DNA helicase activity"/>
    <property type="evidence" value="ECO:0007669"/>
    <property type="project" value="UniProtKB-EC"/>
</dbReference>
<feature type="compositionally biased region" description="Acidic residues" evidence="2">
    <location>
        <begin position="593"/>
        <end position="606"/>
    </location>
</feature>
<keyword evidence="1 6" id="KW-0347">Helicase</keyword>
<feature type="domain" description="DNA helicase Pif1-like DEAD-box helicase" evidence="3">
    <location>
        <begin position="1383"/>
        <end position="1602"/>
    </location>
</feature>
<gene>
    <name evidence="6" type="ORF">HOLleu_03720</name>
</gene>
<name>A0A9Q1CTD4_HOLLE</name>
<comment type="similarity">
    <text evidence="1">Belongs to the helicase family.</text>
</comment>
<dbReference type="OrthoDB" id="432234at2759"/>
<keyword evidence="7" id="KW-1185">Reference proteome</keyword>
<dbReference type="GO" id="GO:0016787">
    <property type="term" value="F:hydrolase activity"/>
    <property type="evidence" value="ECO:0007669"/>
    <property type="project" value="UniProtKB-KW"/>
</dbReference>
<evidence type="ECO:0000313" key="7">
    <source>
        <dbReference type="Proteomes" id="UP001152320"/>
    </source>
</evidence>
<dbReference type="Pfam" id="PF20209">
    <property type="entry name" value="DUF6570"/>
    <property type="match status" value="1"/>
</dbReference>
<proteinExistence type="inferred from homology"/>
<dbReference type="PANTHER" id="PTHR47642:SF5">
    <property type="entry name" value="ATP-DEPENDENT DNA HELICASE"/>
    <property type="match status" value="1"/>
</dbReference>
<dbReference type="GO" id="GO:0005524">
    <property type="term" value="F:ATP binding"/>
    <property type="evidence" value="ECO:0007669"/>
    <property type="project" value="UniProtKB-KW"/>
</dbReference>
<dbReference type="Gene3D" id="2.40.50.140">
    <property type="entry name" value="Nucleic acid-binding proteins"/>
    <property type="match status" value="1"/>
</dbReference>
<dbReference type="Pfam" id="PF05970">
    <property type="entry name" value="PIF1"/>
    <property type="match status" value="1"/>
</dbReference>